<organism evidence="1 2">
    <name type="scientific">Streptomyces lydicus</name>
    <dbReference type="NCBI Taxonomy" id="47763"/>
    <lineage>
        <taxon>Bacteria</taxon>
        <taxon>Bacillati</taxon>
        <taxon>Actinomycetota</taxon>
        <taxon>Actinomycetes</taxon>
        <taxon>Kitasatosporales</taxon>
        <taxon>Streptomycetaceae</taxon>
        <taxon>Streptomyces</taxon>
    </lineage>
</organism>
<proteinExistence type="predicted"/>
<dbReference type="InterPro" id="IPR027417">
    <property type="entry name" value="P-loop_NTPase"/>
</dbReference>
<dbReference type="Proteomes" id="UP000275579">
    <property type="component" value="Chromosome"/>
</dbReference>
<evidence type="ECO:0008006" key="3">
    <source>
        <dbReference type="Google" id="ProtNLM"/>
    </source>
</evidence>
<dbReference type="EMBL" id="CP029042">
    <property type="protein sequence ID" value="AZS76230.1"/>
    <property type="molecule type" value="Genomic_DNA"/>
</dbReference>
<protein>
    <recommendedName>
        <fullName evidence="3">Thymidylate kinase-like domain-containing protein</fullName>
    </recommendedName>
</protein>
<accession>A0A3S9YMJ0</accession>
<dbReference type="SUPFAM" id="SSF52540">
    <property type="entry name" value="P-loop containing nucleoside triphosphate hydrolases"/>
    <property type="match status" value="1"/>
</dbReference>
<name>A0A3S9YMJ0_9ACTN</name>
<evidence type="ECO:0000313" key="2">
    <source>
        <dbReference type="Proteomes" id="UP000275579"/>
    </source>
</evidence>
<sequence length="224" mass="25237">MSGTQGRGGSPTAPAFCVVLGPDYAGKSSALSELSRREPDWRIFSVDDAFLTPGHSLISRLRRELVGEVVPVLHRDYSVDFMMTLMQTAVLHLRDSIMRSTGGTPIVVDSYFYKILAKCRLSGVDEHPLYDWWRSFPPPRRVIYLDVAPETAWHRCGTGRDLNPLEYYGERPGWLSFESFQSDLHKTLTEEIGPLPVTTVAEAEHGQASRIAQDIREVVTHEYV</sequence>
<evidence type="ECO:0000313" key="1">
    <source>
        <dbReference type="EMBL" id="AZS76230.1"/>
    </source>
</evidence>
<reference evidence="1 2" key="1">
    <citation type="submission" date="2018-04" db="EMBL/GenBank/DDBJ databases">
        <title>Complete genome sequences of Streptomyces lydicus strain WYEC and characterization of antagonistic properties of biological control agents.</title>
        <authorList>
            <person name="Mariita R.M."/>
            <person name="Sello J.K."/>
        </authorList>
    </citation>
    <scope>NUCLEOTIDE SEQUENCE [LARGE SCALE GENOMIC DNA]</scope>
    <source>
        <strain evidence="1 2">WYEC 108</strain>
    </source>
</reference>
<dbReference type="Gene3D" id="3.40.50.300">
    <property type="entry name" value="P-loop containing nucleotide triphosphate hydrolases"/>
    <property type="match status" value="1"/>
</dbReference>
<gene>
    <name evidence="1" type="ORF">DDE74_02810</name>
</gene>
<dbReference type="AlphaFoldDB" id="A0A3S9YMJ0"/>